<evidence type="ECO:0000256" key="3">
    <source>
        <dbReference type="ARBA" id="ARBA00022448"/>
    </source>
</evidence>
<feature type="domain" description="ABC transmembrane type-2" evidence="9">
    <location>
        <begin position="151"/>
        <end position="381"/>
    </location>
</feature>
<evidence type="ECO:0000313" key="11">
    <source>
        <dbReference type="Proteomes" id="UP000225182"/>
    </source>
</evidence>
<keyword evidence="3" id="KW-0813">Transport</keyword>
<feature type="transmembrane region" description="Helical" evidence="8">
    <location>
        <begin position="268"/>
        <end position="290"/>
    </location>
</feature>
<dbReference type="Pfam" id="PF12698">
    <property type="entry name" value="ABC2_membrane_3"/>
    <property type="match status" value="1"/>
</dbReference>
<dbReference type="PANTHER" id="PTHR30294">
    <property type="entry name" value="MEMBRANE COMPONENT OF ABC TRANSPORTER YHHJ-RELATED"/>
    <property type="match status" value="1"/>
</dbReference>
<keyword evidence="7 8" id="KW-0472">Membrane</keyword>
<feature type="transmembrane region" description="Helical" evidence="8">
    <location>
        <begin position="302"/>
        <end position="320"/>
    </location>
</feature>
<evidence type="ECO:0000256" key="4">
    <source>
        <dbReference type="ARBA" id="ARBA00022475"/>
    </source>
</evidence>
<evidence type="ECO:0000256" key="1">
    <source>
        <dbReference type="ARBA" id="ARBA00004651"/>
    </source>
</evidence>
<comment type="caution">
    <text evidence="10">The sequence shown here is derived from an EMBL/GenBank/DDBJ whole genome shotgun (WGS) entry which is preliminary data.</text>
</comment>
<sequence>MKKVWALCWLELKQILIKPQSYILMFGMPIIFTLIFGGLLGGSGNEKVNVSLVDEDGSVLSSKYYEEIKKSDLISIEKVTYKEGKQRVENKKSSGIVIIPKDFQKSMLDRKIENIQFQASADFTGGTSVEQVLASALKKMEIEVSAARDFEKKSNTSWEPMYKEIYTNVEPVSIQKESISHDDQKLNNVTGRAAGFSILFVMIVMLSATGTILKARQLGVWSRLLGTPVSKVQILAGYILSFFLIGWIQFGVLMILTYSLFDVQWGNLLGVITLVSVLLLAVIGLALLLASIVKTTEQQSTLGNIVVISTCMISGLYWPIEIEPAWMQTAANFVPQTWAMRGFTELIVRGGTLADIGGYVGILILFAGIFFVIGLTRIRYD</sequence>
<keyword evidence="5 8" id="KW-0812">Transmembrane</keyword>
<dbReference type="Proteomes" id="UP000225182">
    <property type="component" value="Unassembled WGS sequence"/>
</dbReference>
<keyword evidence="6 8" id="KW-1133">Transmembrane helix</keyword>
<dbReference type="InterPro" id="IPR051449">
    <property type="entry name" value="ABC-2_transporter_component"/>
</dbReference>
<evidence type="ECO:0000256" key="2">
    <source>
        <dbReference type="ARBA" id="ARBA00007783"/>
    </source>
</evidence>
<reference evidence="10 11" key="1">
    <citation type="submission" date="2017-09" db="EMBL/GenBank/DDBJ databases">
        <title>Large-scale bioinformatics analysis of Bacillus genomes uncovers conserved roles of natural products in bacterial physiology.</title>
        <authorList>
            <consortium name="Agbiome Team Llc"/>
            <person name="Bleich R.M."/>
            <person name="Grubbs K.J."/>
            <person name="Santa Maria K.C."/>
            <person name="Allen S.E."/>
            <person name="Farag S."/>
            <person name="Shank E.A."/>
            <person name="Bowers A."/>
        </authorList>
    </citation>
    <scope>NUCLEOTIDE SEQUENCE [LARGE SCALE GENOMIC DNA]</scope>
    <source>
        <strain evidence="10 11">AFS076905</strain>
    </source>
</reference>
<comment type="subcellular location">
    <subcellularLocation>
        <location evidence="1">Cell membrane</location>
        <topology evidence="1">Multi-pass membrane protein</topology>
    </subcellularLocation>
</comment>
<keyword evidence="4" id="KW-1003">Cell membrane</keyword>
<dbReference type="AlphaFoldDB" id="A0A2B1K8W4"/>
<feature type="transmembrane region" description="Helical" evidence="8">
    <location>
        <begin position="21"/>
        <end position="42"/>
    </location>
</feature>
<gene>
    <name evidence="10" type="ORF">COJ50_20740</name>
</gene>
<dbReference type="GO" id="GO:0005524">
    <property type="term" value="F:ATP binding"/>
    <property type="evidence" value="ECO:0007669"/>
    <property type="project" value="UniProtKB-KW"/>
</dbReference>
<evidence type="ECO:0000256" key="6">
    <source>
        <dbReference type="ARBA" id="ARBA00022989"/>
    </source>
</evidence>
<evidence type="ECO:0000313" key="10">
    <source>
        <dbReference type="EMBL" id="PFN21117.1"/>
    </source>
</evidence>
<dbReference type="Gene3D" id="3.40.1710.10">
    <property type="entry name" value="abc type-2 transporter like domain"/>
    <property type="match status" value="1"/>
</dbReference>
<dbReference type="GO" id="GO:0140359">
    <property type="term" value="F:ABC-type transporter activity"/>
    <property type="evidence" value="ECO:0007669"/>
    <property type="project" value="InterPro"/>
</dbReference>
<comment type="similarity">
    <text evidence="2">Belongs to the ABC-2 integral membrane protein family.</text>
</comment>
<dbReference type="EMBL" id="NUYN01000034">
    <property type="protein sequence ID" value="PFN21117.1"/>
    <property type="molecule type" value="Genomic_DNA"/>
</dbReference>
<evidence type="ECO:0000256" key="8">
    <source>
        <dbReference type="SAM" id="Phobius"/>
    </source>
</evidence>
<dbReference type="PANTHER" id="PTHR30294:SF45">
    <property type="entry name" value="LINEARMYCIN RESISTANCE PERMEASE PROTEIN LNRN"/>
    <property type="match status" value="1"/>
</dbReference>
<dbReference type="InterPro" id="IPR047817">
    <property type="entry name" value="ABC2_TM_bact-type"/>
</dbReference>
<keyword evidence="10" id="KW-0547">Nucleotide-binding</keyword>
<feature type="transmembrane region" description="Helical" evidence="8">
    <location>
        <begin position="356"/>
        <end position="375"/>
    </location>
</feature>
<dbReference type="InterPro" id="IPR013525">
    <property type="entry name" value="ABC2_TM"/>
</dbReference>
<organism evidence="10 11">
    <name type="scientific">Bacillus cereus</name>
    <dbReference type="NCBI Taxonomy" id="1396"/>
    <lineage>
        <taxon>Bacteria</taxon>
        <taxon>Bacillati</taxon>
        <taxon>Bacillota</taxon>
        <taxon>Bacilli</taxon>
        <taxon>Bacillales</taxon>
        <taxon>Bacillaceae</taxon>
        <taxon>Bacillus</taxon>
        <taxon>Bacillus cereus group</taxon>
    </lineage>
</organism>
<evidence type="ECO:0000259" key="9">
    <source>
        <dbReference type="PROSITE" id="PS51012"/>
    </source>
</evidence>
<proteinExistence type="inferred from homology"/>
<accession>A0A2B1K8W4</accession>
<dbReference type="PROSITE" id="PS51012">
    <property type="entry name" value="ABC_TM2"/>
    <property type="match status" value="1"/>
</dbReference>
<feature type="transmembrane region" description="Helical" evidence="8">
    <location>
        <begin position="234"/>
        <end position="256"/>
    </location>
</feature>
<dbReference type="GO" id="GO:0005886">
    <property type="term" value="C:plasma membrane"/>
    <property type="evidence" value="ECO:0007669"/>
    <property type="project" value="UniProtKB-SubCell"/>
</dbReference>
<evidence type="ECO:0000256" key="5">
    <source>
        <dbReference type="ARBA" id="ARBA00022692"/>
    </source>
</evidence>
<feature type="transmembrane region" description="Helical" evidence="8">
    <location>
        <begin position="193"/>
        <end position="213"/>
    </location>
</feature>
<dbReference type="RefSeq" id="WP_098541326.1">
    <property type="nucleotide sequence ID" value="NZ_NUYN01000034.1"/>
</dbReference>
<evidence type="ECO:0000256" key="7">
    <source>
        <dbReference type="ARBA" id="ARBA00023136"/>
    </source>
</evidence>
<keyword evidence="10" id="KW-0067">ATP-binding</keyword>
<name>A0A2B1K8W4_BACCE</name>
<protein>
    <submittedName>
        <fullName evidence="10">ABC transporter ATP-binding protein</fullName>
    </submittedName>
</protein>